<dbReference type="InterPro" id="IPR003675">
    <property type="entry name" value="Rce1/LyrA-like_dom"/>
</dbReference>
<evidence type="ECO:0000256" key="1">
    <source>
        <dbReference type="SAM" id="Phobius"/>
    </source>
</evidence>
<dbReference type="EMBL" id="CP024201">
    <property type="protein sequence ID" value="ATQ44295.1"/>
    <property type="molecule type" value="Genomic_DNA"/>
</dbReference>
<keyword evidence="1" id="KW-0812">Transmembrane</keyword>
<keyword evidence="1" id="KW-0472">Membrane</keyword>
<name>A0A2D2B1Z9_9CAUL</name>
<gene>
    <name evidence="3" type="ORF">CSW64_18835</name>
</gene>
<dbReference type="KEGG" id="cmb:CSW64_18835"/>
<dbReference type="Pfam" id="PF02517">
    <property type="entry name" value="Rce1-like"/>
    <property type="match status" value="1"/>
</dbReference>
<keyword evidence="4" id="KW-1185">Reference proteome</keyword>
<keyword evidence="1" id="KW-1133">Transmembrane helix</keyword>
<accession>A0A2D2B1Z9</accession>
<dbReference type="OrthoDB" id="7183891at2"/>
<evidence type="ECO:0000313" key="3">
    <source>
        <dbReference type="EMBL" id="ATQ44295.1"/>
    </source>
</evidence>
<feature type="domain" description="CAAX prenyl protease 2/Lysostaphin resistance protein A-like" evidence="2">
    <location>
        <begin position="248"/>
        <end position="337"/>
    </location>
</feature>
<feature type="transmembrane region" description="Helical" evidence="1">
    <location>
        <begin position="163"/>
        <end position="184"/>
    </location>
</feature>
<dbReference type="GO" id="GO:0080120">
    <property type="term" value="P:CAAX-box protein maturation"/>
    <property type="evidence" value="ECO:0007669"/>
    <property type="project" value="UniProtKB-ARBA"/>
</dbReference>
<feature type="transmembrane region" description="Helical" evidence="1">
    <location>
        <begin position="205"/>
        <end position="225"/>
    </location>
</feature>
<dbReference type="GO" id="GO:0004175">
    <property type="term" value="F:endopeptidase activity"/>
    <property type="evidence" value="ECO:0007669"/>
    <property type="project" value="UniProtKB-ARBA"/>
</dbReference>
<protein>
    <recommendedName>
        <fullName evidence="2">CAAX prenyl protease 2/Lysostaphin resistance protein A-like domain-containing protein</fullName>
    </recommendedName>
</protein>
<reference evidence="3 4" key="1">
    <citation type="submission" date="2017-10" db="EMBL/GenBank/DDBJ databases">
        <title>Genome sequence of Caulobacter mirabilis FWC38.</title>
        <authorList>
            <person name="Fiebig A."/>
            <person name="Crosson S."/>
        </authorList>
    </citation>
    <scope>NUCLEOTIDE SEQUENCE [LARGE SCALE GENOMIC DNA]</scope>
    <source>
        <strain evidence="3 4">FWC 38</strain>
    </source>
</reference>
<proteinExistence type="predicted"/>
<feature type="transmembrane region" description="Helical" evidence="1">
    <location>
        <begin position="98"/>
        <end position="121"/>
    </location>
</feature>
<evidence type="ECO:0000259" key="2">
    <source>
        <dbReference type="Pfam" id="PF02517"/>
    </source>
</evidence>
<evidence type="ECO:0000313" key="4">
    <source>
        <dbReference type="Proteomes" id="UP000228945"/>
    </source>
</evidence>
<sequence>MLNTACRARSEVGRVPCPGGVTMPRPRRAPETMRMRSPRRRWRIVAGCALDGAERSLTHRGAPVQMLTWPATDRYLNLAEIPAFLALVQRKERAWWRIVLTVLLGAVGFFLVGLLGMPIAAGLGMGLLAAMGEPATFGRALDIALSTGGTDTSGSLAAEGVRIVTLGVLFAGLALTLLLTLAAVNRRPMRSWITAAPRFRWRLMLLGLTLYAGVLAVVLGVSVLSGDDSLRPPLFTPGEPLDARLLYAGVVLLAIPLAAAFEEILCRGWMMQLTGAFSRNLIVLLLVNGAIFSGLHLDPDPGRFVARLASGVAFSWAALRLGGLEFAIGAHAANNLMIALFAQTITANLSDTTPASAVEIAIELAAAVALMGLAELTLRWAPLRQWSGAGLTASAAAAPRPSA</sequence>
<feature type="transmembrane region" description="Helical" evidence="1">
    <location>
        <begin position="245"/>
        <end position="265"/>
    </location>
</feature>
<feature type="transmembrane region" description="Helical" evidence="1">
    <location>
        <begin position="277"/>
        <end position="295"/>
    </location>
</feature>
<dbReference type="AlphaFoldDB" id="A0A2D2B1Z9"/>
<dbReference type="Proteomes" id="UP000228945">
    <property type="component" value="Chromosome"/>
</dbReference>
<organism evidence="3 4">
    <name type="scientific">Caulobacter mirabilis</name>
    <dbReference type="NCBI Taxonomy" id="69666"/>
    <lineage>
        <taxon>Bacteria</taxon>
        <taxon>Pseudomonadati</taxon>
        <taxon>Pseudomonadota</taxon>
        <taxon>Alphaproteobacteria</taxon>
        <taxon>Caulobacterales</taxon>
        <taxon>Caulobacteraceae</taxon>
        <taxon>Caulobacter</taxon>
    </lineage>
</organism>